<protein>
    <submittedName>
        <fullName evidence="9">RDD family protein</fullName>
    </submittedName>
</protein>
<dbReference type="Proteomes" id="UP000296469">
    <property type="component" value="Chromosome"/>
</dbReference>
<evidence type="ECO:0000256" key="2">
    <source>
        <dbReference type="ARBA" id="ARBA00022475"/>
    </source>
</evidence>
<evidence type="ECO:0000256" key="3">
    <source>
        <dbReference type="ARBA" id="ARBA00022692"/>
    </source>
</evidence>
<proteinExistence type="predicted"/>
<keyword evidence="2" id="KW-1003">Cell membrane</keyword>
<accession>A0A4P7SH78</accession>
<feature type="transmembrane region" description="Helical" evidence="7">
    <location>
        <begin position="76"/>
        <end position="97"/>
    </location>
</feature>
<dbReference type="PANTHER" id="PTHR36115">
    <property type="entry name" value="PROLINE-RICH ANTIGEN HOMOLOG-RELATED"/>
    <property type="match status" value="1"/>
</dbReference>
<comment type="subcellular location">
    <subcellularLocation>
        <location evidence="1">Cell membrane</location>
        <topology evidence="1">Multi-pass membrane protein</topology>
    </subcellularLocation>
</comment>
<dbReference type="InterPro" id="IPR016795">
    <property type="entry name" value="UCP021697"/>
</dbReference>
<evidence type="ECO:0000313" key="9">
    <source>
        <dbReference type="EMBL" id="QCB93372.1"/>
    </source>
</evidence>
<evidence type="ECO:0000256" key="5">
    <source>
        <dbReference type="ARBA" id="ARBA00023136"/>
    </source>
</evidence>
<organism evidence="9 10">
    <name type="scientific">Cellulomonas shaoxiangyii</name>
    <dbReference type="NCBI Taxonomy" id="2566013"/>
    <lineage>
        <taxon>Bacteria</taxon>
        <taxon>Bacillati</taxon>
        <taxon>Actinomycetota</taxon>
        <taxon>Actinomycetes</taxon>
        <taxon>Micrococcales</taxon>
        <taxon>Cellulomonadaceae</taxon>
        <taxon>Cellulomonas</taxon>
    </lineage>
</organism>
<keyword evidence="4 7" id="KW-1133">Transmembrane helix</keyword>
<dbReference type="RefSeq" id="WP_135973095.1">
    <property type="nucleotide sequence ID" value="NZ_CP039291.1"/>
</dbReference>
<evidence type="ECO:0000256" key="6">
    <source>
        <dbReference type="SAM" id="MobiDB-lite"/>
    </source>
</evidence>
<evidence type="ECO:0000259" key="8">
    <source>
        <dbReference type="Pfam" id="PF06271"/>
    </source>
</evidence>
<gene>
    <name evidence="9" type="ORF">E5225_07195</name>
</gene>
<sequence>MTTRDSRGSWLDGGPGAGDDRDGSGLGLPAEGAGSLARLPRRLAALAVDWVACLAVSAVLFPVAYDGLFLLRGHQLATVAVFAVENLVLVGTLGHTLGHRLLGMRVVPVGGAARGGGAVATGAPGLLRALVRSVLLCLVVPAVVWDADGRGMHDRAADTALVLR</sequence>
<dbReference type="KEGG" id="celz:E5225_07195"/>
<keyword evidence="3 7" id="KW-0812">Transmembrane</keyword>
<dbReference type="PANTHER" id="PTHR36115:SF6">
    <property type="entry name" value="PROLINE-RICH ANTIGEN HOMOLOG"/>
    <property type="match status" value="1"/>
</dbReference>
<feature type="region of interest" description="Disordered" evidence="6">
    <location>
        <begin position="1"/>
        <end position="25"/>
    </location>
</feature>
<dbReference type="EMBL" id="CP039291">
    <property type="protein sequence ID" value="QCB93372.1"/>
    <property type="molecule type" value="Genomic_DNA"/>
</dbReference>
<dbReference type="AlphaFoldDB" id="A0A4P7SH78"/>
<dbReference type="PIRSF" id="PIRSF021697">
    <property type="entry name" value="UCP021697"/>
    <property type="match status" value="1"/>
</dbReference>
<dbReference type="Pfam" id="PF06271">
    <property type="entry name" value="RDD"/>
    <property type="match status" value="1"/>
</dbReference>
<dbReference type="InterPro" id="IPR051791">
    <property type="entry name" value="Pra-immunoreactive"/>
</dbReference>
<keyword evidence="5 7" id="KW-0472">Membrane</keyword>
<evidence type="ECO:0000256" key="4">
    <source>
        <dbReference type="ARBA" id="ARBA00022989"/>
    </source>
</evidence>
<evidence type="ECO:0000313" key="10">
    <source>
        <dbReference type="Proteomes" id="UP000296469"/>
    </source>
</evidence>
<name>A0A4P7SH78_9CELL</name>
<keyword evidence="10" id="KW-1185">Reference proteome</keyword>
<reference evidence="9 10" key="1">
    <citation type="submission" date="2019-04" db="EMBL/GenBank/DDBJ databases">
        <title>Isolation and identification of Cellulomonas shaoxiangyii sp. Nov. isolated from feces of the Tibetan antelopes (Pantholops hodgsonii) in the Qinghai-Tibet plateau of China.</title>
        <authorList>
            <person name="Tian Z."/>
        </authorList>
    </citation>
    <scope>NUCLEOTIDE SEQUENCE [LARGE SCALE GENOMIC DNA]</scope>
    <source>
        <strain evidence="9 10">Z28</strain>
    </source>
</reference>
<evidence type="ECO:0000256" key="1">
    <source>
        <dbReference type="ARBA" id="ARBA00004651"/>
    </source>
</evidence>
<dbReference type="GO" id="GO:0005886">
    <property type="term" value="C:plasma membrane"/>
    <property type="evidence" value="ECO:0007669"/>
    <property type="project" value="UniProtKB-SubCell"/>
</dbReference>
<dbReference type="OrthoDB" id="5187110at2"/>
<evidence type="ECO:0000256" key="7">
    <source>
        <dbReference type="SAM" id="Phobius"/>
    </source>
</evidence>
<feature type="domain" description="RDD" evidence="8">
    <location>
        <begin position="37"/>
        <end position="157"/>
    </location>
</feature>
<dbReference type="InterPro" id="IPR010432">
    <property type="entry name" value="RDD"/>
</dbReference>
<feature type="transmembrane region" description="Helical" evidence="7">
    <location>
        <begin position="43"/>
        <end position="64"/>
    </location>
</feature>